<feature type="transmembrane region" description="Helical" evidence="6">
    <location>
        <begin position="408"/>
        <end position="433"/>
    </location>
</feature>
<gene>
    <name evidence="7" type="ORF">GCM10011316_14250</name>
</gene>
<dbReference type="PANTHER" id="PTHR10283:SF82">
    <property type="entry name" value="SOLUTE CARRIER FAMILY 13 MEMBER 2"/>
    <property type="match status" value="1"/>
</dbReference>
<evidence type="ECO:0000256" key="5">
    <source>
        <dbReference type="ARBA" id="ARBA00023136"/>
    </source>
</evidence>
<dbReference type="InterPro" id="IPR031312">
    <property type="entry name" value="Na/sul_symport_CS"/>
</dbReference>
<dbReference type="NCBIfam" id="TIGR00785">
    <property type="entry name" value="dass"/>
    <property type="match status" value="1"/>
</dbReference>
<dbReference type="PROSITE" id="PS51257">
    <property type="entry name" value="PROKAR_LIPOPROTEIN"/>
    <property type="match status" value="1"/>
</dbReference>
<keyword evidence="4 6" id="KW-1133">Transmembrane helix</keyword>
<evidence type="ECO:0000313" key="7">
    <source>
        <dbReference type="EMBL" id="GGB43389.1"/>
    </source>
</evidence>
<feature type="transmembrane region" description="Helical" evidence="6">
    <location>
        <begin position="445"/>
        <end position="468"/>
    </location>
</feature>
<comment type="subcellular location">
    <subcellularLocation>
        <location evidence="1">Membrane</location>
        <topology evidence="1">Multi-pass membrane protein</topology>
    </subcellularLocation>
</comment>
<protein>
    <submittedName>
        <fullName evidence="7">Di- and tricarboxylate transporter</fullName>
    </submittedName>
</protein>
<keyword evidence="2" id="KW-0813">Transport</keyword>
<dbReference type="CDD" id="cd01115">
    <property type="entry name" value="SLC13_permease"/>
    <property type="match status" value="1"/>
</dbReference>
<dbReference type="EMBL" id="BMFA01000003">
    <property type="protein sequence ID" value="GGB43389.1"/>
    <property type="molecule type" value="Genomic_DNA"/>
</dbReference>
<feature type="transmembrane region" description="Helical" evidence="6">
    <location>
        <begin position="89"/>
        <end position="108"/>
    </location>
</feature>
<evidence type="ECO:0000256" key="1">
    <source>
        <dbReference type="ARBA" id="ARBA00004141"/>
    </source>
</evidence>
<dbReference type="PROSITE" id="PS01271">
    <property type="entry name" value="NA_SULFATE"/>
    <property type="match status" value="1"/>
</dbReference>
<evidence type="ECO:0000256" key="4">
    <source>
        <dbReference type="ARBA" id="ARBA00022989"/>
    </source>
</evidence>
<feature type="transmembrane region" description="Helical" evidence="6">
    <location>
        <begin position="383"/>
        <end position="402"/>
    </location>
</feature>
<feature type="transmembrane region" description="Helical" evidence="6">
    <location>
        <begin position="356"/>
        <end position="376"/>
    </location>
</feature>
<evidence type="ECO:0000313" key="8">
    <source>
        <dbReference type="Proteomes" id="UP000605148"/>
    </source>
</evidence>
<dbReference type="InterPro" id="IPR001898">
    <property type="entry name" value="SLC13A/DASS"/>
</dbReference>
<feature type="transmembrane region" description="Helical" evidence="6">
    <location>
        <begin position="325"/>
        <end position="350"/>
    </location>
</feature>
<reference evidence="7" key="1">
    <citation type="journal article" date="2014" name="Int. J. Syst. Evol. Microbiol.">
        <title>Complete genome sequence of Corynebacterium casei LMG S-19264T (=DSM 44701T), isolated from a smear-ripened cheese.</title>
        <authorList>
            <consortium name="US DOE Joint Genome Institute (JGI-PGF)"/>
            <person name="Walter F."/>
            <person name="Albersmeier A."/>
            <person name="Kalinowski J."/>
            <person name="Ruckert C."/>
        </authorList>
    </citation>
    <scope>NUCLEOTIDE SEQUENCE</scope>
    <source>
        <strain evidence="7">CGMCC 1.12426</strain>
    </source>
</reference>
<proteinExistence type="predicted"/>
<keyword evidence="3 6" id="KW-0812">Transmembrane</keyword>
<dbReference type="GO" id="GO:0005886">
    <property type="term" value="C:plasma membrane"/>
    <property type="evidence" value="ECO:0007669"/>
    <property type="project" value="TreeGrafter"/>
</dbReference>
<reference evidence="7" key="2">
    <citation type="submission" date="2020-09" db="EMBL/GenBank/DDBJ databases">
        <authorList>
            <person name="Sun Q."/>
            <person name="Zhou Y."/>
        </authorList>
    </citation>
    <scope>NUCLEOTIDE SEQUENCE</scope>
    <source>
        <strain evidence="7">CGMCC 1.12426</strain>
    </source>
</reference>
<comment type="caution">
    <text evidence="7">The sequence shown here is derived from an EMBL/GenBank/DDBJ whole genome shotgun (WGS) entry which is preliminary data.</text>
</comment>
<feature type="transmembrane region" description="Helical" evidence="6">
    <location>
        <begin position="56"/>
        <end position="77"/>
    </location>
</feature>
<evidence type="ECO:0000256" key="2">
    <source>
        <dbReference type="ARBA" id="ARBA00022448"/>
    </source>
</evidence>
<dbReference type="GO" id="GO:0015141">
    <property type="term" value="F:succinate transmembrane transporter activity"/>
    <property type="evidence" value="ECO:0007669"/>
    <property type="project" value="UniProtKB-ARBA"/>
</dbReference>
<keyword evidence="8" id="KW-1185">Reference proteome</keyword>
<accession>A0A916TG99</accession>
<evidence type="ECO:0000256" key="6">
    <source>
        <dbReference type="SAM" id="Phobius"/>
    </source>
</evidence>
<feature type="transmembrane region" description="Helical" evidence="6">
    <location>
        <begin position="168"/>
        <end position="189"/>
    </location>
</feature>
<dbReference type="PANTHER" id="PTHR10283">
    <property type="entry name" value="SOLUTE CARRIER FAMILY 13 MEMBER"/>
    <property type="match status" value="1"/>
</dbReference>
<keyword evidence="5 6" id="KW-0472">Membrane</keyword>
<organism evidence="7 8">
    <name type="scientific">Roseibium aquae</name>
    <dbReference type="NCBI Taxonomy" id="1323746"/>
    <lineage>
        <taxon>Bacteria</taxon>
        <taxon>Pseudomonadati</taxon>
        <taxon>Pseudomonadota</taxon>
        <taxon>Alphaproteobacteria</taxon>
        <taxon>Hyphomicrobiales</taxon>
        <taxon>Stappiaceae</taxon>
        <taxon>Roseibium</taxon>
    </lineage>
</organism>
<dbReference type="AlphaFoldDB" id="A0A916TG99"/>
<sequence>MTWKPKRPAIGTLANSAALGLAVAACLLPPLAGLTAQAQAAAGIGLLMAVLWVTESLPLAATALLPLVLFPLTGVASIADLSGAYANPLIFLFLGGFLIAMAIEKWGLHRRLAFAILARTSGDPRHVILSVMGATAFLSLWISNTASAMVAAPIAASIALMRQEGDGFPAALMLGVAYSATIGGMGSLIGTPPNALFAAYMEEAHGVVIGFADWMLIGLPVVLVLLPIAWLVLTRVAFEIRPVPVETGFARQPPLSSGEKRLAVIAALTALGWMTRPLISSAFPALGITDAGIAMTGALSLFVVKAGRADEGRLLDWTTAARLRWDVLILFGGGLALASAIDQTGLAAWIGAQAKGLAGLPTFWILLCFALIIVYLGELASNTAMAAIFLPVAGAAAVGMGADPLVFALPVAMAASIGFMLPVATPPNAIVFANPAVSRPDMLRAGAPLDVLGIAVALSAGILLGPLVF</sequence>
<dbReference type="Pfam" id="PF00939">
    <property type="entry name" value="Na_sulph_symp"/>
    <property type="match status" value="1"/>
</dbReference>
<feature type="transmembrane region" description="Helical" evidence="6">
    <location>
        <begin position="209"/>
        <end position="233"/>
    </location>
</feature>
<feature type="transmembrane region" description="Helical" evidence="6">
    <location>
        <begin position="128"/>
        <end position="156"/>
    </location>
</feature>
<dbReference type="RefSeq" id="WP_208998345.1">
    <property type="nucleotide sequence ID" value="NZ_BMFA01000003.1"/>
</dbReference>
<dbReference type="Proteomes" id="UP000605148">
    <property type="component" value="Unassembled WGS sequence"/>
</dbReference>
<name>A0A916TG99_9HYPH</name>
<evidence type="ECO:0000256" key="3">
    <source>
        <dbReference type="ARBA" id="ARBA00022692"/>
    </source>
</evidence>